<evidence type="ECO:0000313" key="3">
    <source>
        <dbReference type="EMBL" id="KAI3429776.1"/>
    </source>
</evidence>
<dbReference type="EMBL" id="SIDB01000008">
    <property type="protein sequence ID" value="KAI3429776.1"/>
    <property type="molecule type" value="Genomic_DNA"/>
</dbReference>
<keyword evidence="2" id="KW-0472">Membrane</keyword>
<comment type="caution">
    <text evidence="3">The sequence shown here is derived from an EMBL/GenBank/DDBJ whole genome shotgun (WGS) entry which is preliminary data.</text>
</comment>
<evidence type="ECO:0000313" key="4">
    <source>
        <dbReference type="Proteomes" id="UP001055712"/>
    </source>
</evidence>
<protein>
    <submittedName>
        <fullName evidence="3">Uncharacterized protein</fullName>
    </submittedName>
</protein>
<evidence type="ECO:0000256" key="1">
    <source>
        <dbReference type="SAM" id="MobiDB-lite"/>
    </source>
</evidence>
<name>A0A9D4TMN6_CHLVU</name>
<keyword evidence="2" id="KW-1133">Transmembrane helix</keyword>
<organism evidence="3 4">
    <name type="scientific">Chlorella vulgaris</name>
    <name type="common">Green alga</name>
    <dbReference type="NCBI Taxonomy" id="3077"/>
    <lineage>
        <taxon>Eukaryota</taxon>
        <taxon>Viridiplantae</taxon>
        <taxon>Chlorophyta</taxon>
        <taxon>core chlorophytes</taxon>
        <taxon>Trebouxiophyceae</taxon>
        <taxon>Chlorellales</taxon>
        <taxon>Chlorellaceae</taxon>
        <taxon>Chlorella clade</taxon>
        <taxon>Chlorella</taxon>
    </lineage>
</organism>
<feature type="compositionally biased region" description="Low complexity" evidence="1">
    <location>
        <begin position="148"/>
        <end position="160"/>
    </location>
</feature>
<dbReference type="AlphaFoldDB" id="A0A9D4TMN6"/>
<reference evidence="3" key="2">
    <citation type="submission" date="2020-11" db="EMBL/GenBank/DDBJ databases">
        <authorList>
            <person name="Cecchin M."/>
            <person name="Marcolungo L."/>
            <person name="Rossato M."/>
            <person name="Girolomoni L."/>
            <person name="Cosentino E."/>
            <person name="Cuine S."/>
            <person name="Li-Beisson Y."/>
            <person name="Delledonne M."/>
            <person name="Ballottari M."/>
        </authorList>
    </citation>
    <scope>NUCLEOTIDE SEQUENCE</scope>
    <source>
        <strain evidence="3">211/11P</strain>
        <tissue evidence="3">Whole cell</tissue>
    </source>
</reference>
<feature type="region of interest" description="Disordered" evidence="1">
    <location>
        <begin position="112"/>
        <end position="177"/>
    </location>
</feature>
<proteinExistence type="predicted"/>
<gene>
    <name evidence="3" type="ORF">D9Q98_010089</name>
</gene>
<accession>A0A9D4TMN6</accession>
<feature type="region of interest" description="Disordered" evidence="1">
    <location>
        <begin position="71"/>
        <end position="95"/>
    </location>
</feature>
<reference evidence="3" key="1">
    <citation type="journal article" date="2019" name="Plant J.">
        <title>Chlorella vulgaris genome assembly and annotation reveals the molecular basis for metabolic acclimation to high light conditions.</title>
        <authorList>
            <person name="Cecchin M."/>
            <person name="Marcolungo L."/>
            <person name="Rossato M."/>
            <person name="Girolomoni L."/>
            <person name="Cosentino E."/>
            <person name="Cuine S."/>
            <person name="Li-Beisson Y."/>
            <person name="Delledonne M."/>
            <person name="Ballottari M."/>
        </authorList>
    </citation>
    <scope>NUCLEOTIDE SEQUENCE</scope>
    <source>
        <strain evidence="3">211/11P</strain>
    </source>
</reference>
<keyword evidence="2" id="KW-0812">Transmembrane</keyword>
<dbReference type="Proteomes" id="UP001055712">
    <property type="component" value="Unassembled WGS sequence"/>
</dbReference>
<feature type="transmembrane region" description="Helical" evidence="2">
    <location>
        <begin position="41"/>
        <end position="65"/>
    </location>
</feature>
<evidence type="ECO:0000256" key="2">
    <source>
        <dbReference type="SAM" id="Phobius"/>
    </source>
</evidence>
<keyword evidence="4" id="KW-1185">Reference proteome</keyword>
<sequence length="192" mass="19792">MPTWGRALLNQADLSHALGYGRGTTETVRSTPVNGIGSSKLALGALISTLVVGLLVGIAVCMARVKREARQRAHRQQETQQGKGSAAAEAPLGPPPVIVIMPAEEVQCAVKEASSPPPEMLQQAVTLSGSPGEGSVSSAEGPADEEAAAPQADQQPEQPARGIKPGHHLPSWYVYDPARPAQQTGAVAATAV</sequence>